<evidence type="ECO:0000313" key="3">
    <source>
        <dbReference type="Proteomes" id="UP000199677"/>
    </source>
</evidence>
<dbReference type="Pfam" id="PF00990">
    <property type="entry name" value="GGDEF"/>
    <property type="match status" value="1"/>
</dbReference>
<gene>
    <name evidence="2" type="ORF">SAMN04487951_101346</name>
</gene>
<feature type="domain" description="GGDEF" evidence="1">
    <location>
        <begin position="1"/>
        <end position="123"/>
    </location>
</feature>
<dbReference type="NCBIfam" id="TIGR00254">
    <property type="entry name" value="GGDEF"/>
    <property type="match status" value="1"/>
</dbReference>
<reference evidence="3" key="1">
    <citation type="submission" date="2016-10" db="EMBL/GenBank/DDBJ databases">
        <authorList>
            <person name="Varghese N."/>
            <person name="Submissions S."/>
        </authorList>
    </citation>
    <scope>NUCLEOTIDE SEQUENCE [LARGE SCALE GENOMIC DNA]</scope>
    <source>
        <strain evidence="3">CGMCC 1.6494</strain>
    </source>
</reference>
<dbReference type="PANTHER" id="PTHR46663">
    <property type="entry name" value="DIGUANYLATE CYCLASE DGCT-RELATED"/>
    <property type="match status" value="1"/>
</dbReference>
<evidence type="ECO:0000313" key="2">
    <source>
        <dbReference type="EMBL" id="SDM98070.1"/>
    </source>
</evidence>
<dbReference type="InterPro" id="IPR029787">
    <property type="entry name" value="Nucleotide_cyclase"/>
</dbReference>
<dbReference type="OrthoDB" id="73375at2"/>
<accession>A0A1G9XMW5</accession>
<dbReference type="CDD" id="cd01949">
    <property type="entry name" value="GGDEF"/>
    <property type="match status" value="1"/>
</dbReference>
<dbReference type="InterPro" id="IPR000160">
    <property type="entry name" value="GGDEF_dom"/>
</dbReference>
<proteinExistence type="predicted"/>
<dbReference type="STRING" id="416873.SAMN04487951_101346"/>
<dbReference type="SMART" id="SM00267">
    <property type="entry name" value="GGDEF"/>
    <property type="match status" value="1"/>
</dbReference>
<dbReference type="Proteomes" id="UP000199677">
    <property type="component" value="Unassembled WGS sequence"/>
</dbReference>
<dbReference type="InterPro" id="IPR052163">
    <property type="entry name" value="DGC-Regulatory_Protein"/>
</dbReference>
<dbReference type="PANTHER" id="PTHR46663:SF2">
    <property type="entry name" value="GGDEF DOMAIN-CONTAINING PROTEIN"/>
    <property type="match status" value="1"/>
</dbReference>
<dbReference type="RefSeq" id="WP_089701851.1">
    <property type="nucleotide sequence ID" value="NZ_FNII01000001.1"/>
</dbReference>
<protein>
    <submittedName>
        <fullName evidence="2">Diguanylate cyclase (GGDEF) domain-containing protein</fullName>
    </submittedName>
</protein>
<dbReference type="InterPro" id="IPR043128">
    <property type="entry name" value="Rev_trsase/Diguanyl_cyclase"/>
</dbReference>
<dbReference type="Gene3D" id="3.30.70.270">
    <property type="match status" value="1"/>
</dbReference>
<keyword evidence="3" id="KW-1185">Reference proteome</keyword>
<dbReference type="PROSITE" id="PS50887">
    <property type="entry name" value="GGDEF"/>
    <property type="match status" value="1"/>
</dbReference>
<organism evidence="2 3">
    <name type="scientific">Vreelandella arcis</name>
    <dbReference type="NCBI Taxonomy" id="416873"/>
    <lineage>
        <taxon>Bacteria</taxon>
        <taxon>Pseudomonadati</taxon>
        <taxon>Pseudomonadota</taxon>
        <taxon>Gammaproteobacteria</taxon>
        <taxon>Oceanospirillales</taxon>
        <taxon>Halomonadaceae</taxon>
        <taxon>Vreelandella</taxon>
    </lineage>
</organism>
<dbReference type="AlphaFoldDB" id="A0A1G9XMW5"/>
<dbReference type="EMBL" id="FNII01000001">
    <property type="protein sequence ID" value="SDM98070.1"/>
    <property type="molecule type" value="Genomic_DNA"/>
</dbReference>
<dbReference type="SUPFAM" id="SSF55073">
    <property type="entry name" value="Nucleotide cyclase"/>
    <property type="match status" value="1"/>
</dbReference>
<evidence type="ECO:0000259" key="1">
    <source>
        <dbReference type="PROSITE" id="PS50887"/>
    </source>
</evidence>
<name>A0A1G9XMW5_9GAMM</name>
<sequence length="123" mass="13498">MLGVSVQEIYHGHAVGDQTLIETAKQLSECVRTTDTVARIGGDEFVILYAPPLQPDDIETLRARIIACTDIPITLNDGLSLTLSLSVGLAIYPTDGQHIDNLFTTADNDMYSHKSARKSQNRR</sequence>